<name>A0AAD5H269_9CHLO</name>
<accession>A0AAD5H269</accession>
<dbReference type="EMBL" id="JADXDR010000128">
    <property type="protein sequence ID" value="KAI7838368.1"/>
    <property type="molecule type" value="Genomic_DNA"/>
</dbReference>
<sequence length="410" mass="46061">MLLQHAMPWQLPEFEREALEHARKLLTESEDYRGSIDLQSYIQLMDAKVLMCRFCLDDNGQERQGLTAHEERWCQILAMRVCLAQMICLVFLRTMEPGCIELLLRLAQSFKGCREPHLGLLYEMSTACLWYLIVAFNRPANAASEALIPLQAFLHSWELWAVAAELLVYYQRQQGFKPTMPAAEMHELFLLLKHALCSALQLSELGGEKKPLQLAAVEVARQLCCLNPTSTAFRFMLGSALRDAGDYTAAARVLRNVLQAAQASNAHLHTYKAAQVLILLREVGAEGQRVQLAEHRRLLEIAEHALKLCKPAVPVMEWRQQQHNEPDWNATCTKPKVGVVWKGTPYLVLANVKTYDRCCRECHDAPACRRFHVGPTGRFMFPTPSGALAAVTKRAGRAGGGVWQAGSKQG</sequence>
<comment type="caution">
    <text evidence="1">The sequence shown here is derived from an EMBL/GenBank/DDBJ whole genome shotgun (WGS) entry which is preliminary data.</text>
</comment>
<protein>
    <submittedName>
        <fullName evidence="1">Uncharacterized protein</fullName>
    </submittedName>
</protein>
<dbReference type="Proteomes" id="UP001205105">
    <property type="component" value="Unassembled WGS sequence"/>
</dbReference>
<proteinExistence type="predicted"/>
<gene>
    <name evidence="1" type="ORF">COHA_007825</name>
</gene>
<evidence type="ECO:0000313" key="1">
    <source>
        <dbReference type="EMBL" id="KAI7838368.1"/>
    </source>
</evidence>
<reference evidence="1" key="1">
    <citation type="submission" date="2020-11" db="EMBL/GenBank/DDBJ databases">
        <title>Chlorella ohadii genome sequencing and assembly.</title>
        <authorList>
            <person name="Murik O."/>
            <person name="Treves H."/>
            <person name="Kedem I."/>
            <person name="Shotland Y."/>
            <person name="Kaplan A."/>
        </authorList>
    </citation>
    <scope>NUCLEOTIDE SEQUENCE</scope>
    <source>
        <strain evidence="1">1</strain>
    </source>
</reference>
<organism evidence="1 2">
    <name type="scientific">Chlorella ohadii</name>
    <dbReference type="NCBI Taxonomy" id="2649997"/>
    <lineage>
        <taxon>Eukaryota</taxon>
        <taxon>Viridiplantae</taxon>
        <taxon>Chlorophyta</taxon>
        <taxon>core chlorophytes</taxon>
        <taxon>Trebouxiophyceae</taxon>
        <taxon>Chlorellales</taxon>
        <taxon>Chlorellaceae</taxon>
        <taxon>Chlorella clade</taxon>
        <taxon>Chlorella</taxon>
    </lineage>
</organism>
<keyword evidence="2" id="KW-1185">Reference proteome</keyword>
<dbReference type="AlphaFoldDB" id="A0AAD5H269"/>
<evidence type="ECO:0000313" key="2">
    <source>
        <dbReference type="Proteomes" id="UP001205105"/>
    </source>
</evidence>